<protein>
    <submittedName>
        <fullName evidence="2">Uncharacterized protein</fullName>
    </submittedName>
</protein>
<proteinExistence type="predicted"/>
<dbReference type="EMBL" id="CADCVM010000038">
    <property type="protein sequence ID" value="CAA9468440.1"/>
    <property type="molecule type" value="Genomic_DNA"/>
</dbReference>
<sequence length="57" mass="6041">RRRHGRLDAGHALPALHAAPNRRDLPVPHAGGLDPGVPDRLPGGVVARPAGHQDHRV</sequence>
<feature type="non-terminal residue" evidence="2">
    <location>
        <position position="1"/>
    </location>
</feature>
<dbReference type="AlphaFoldDB" id="A0A6J4RA74"/>
<evidence type="ECO:0000313" key="2">
    <source>
        <dbReference type="EMBL" id="CAA9468440.1"/>
    </source>
</evidence>
<reference evidence="2" key="1">
    <citation type="submission" date="2020-02" db="EMBL/GenBank/DDBJ databases">
        <authorList>
            <person name="Meier V. D."/>
        </authorList>
    </citation>
    <scope>NUCLEOTIDE SEQUENCE</scope>
    <source>
        <strain evidence="2">AVDCRST_MAG05</strain>
    </source>
</reference>
<name>A0A6J4RA74_9ACTN</name>
<evidence type="ECO:0000256" key="1">
    <source>
        <dbReference type="SAM" id="MobiDB-lite"/>
    </source>
</evidence>
<feature type="region of interest" description="Disordered" evidence="1">
    <location>
        <begin position="1"/>
        <end position="57"/>
    </location>
</feature>
<feature type="non-terminal residue" evidence="2">
    <location>
        <position position="57"/>
    </location>
</feature>
<gene>
    <name evidence="2" type="ORF">AVDCRST_MAG05-309</name>
</gene>
<accession>A0A6J4RA74</accession>
<organism evidence="2">
    <name type="scientific">uncultured Rubrobacteraceae bacterium</name>
    <dbReference type="NCBI Taxonomy" id="349277"/>
    <lineage>
        <taxon>Bacteria</taxon>
        <taxon>Bacillati</taxon>
        <taxon>Actinomycetota</taxon>
        <taxon>Rubrobacteria</taxon>
        <taxon>Rubrobacterales</taxon>
        <taxon>Rubrobacteraceae</taxon>
        <taxon>environmental samples</taxon>
    </lineage>
</organism>